<keyword evidence="9" id="KW-1185">Reference proteome</keyword>
<feature type="signal peptide" evidence="7">
    <location>
        <begin position="1"/>
        <end position="22"/>
    </location>
</feature>
<dbReference type="Gene3D" id="2.60.120.200">
    <property type="match status" value="1"/>
</dbReference>
<keyword evidence="2 6" id="KW-0378">Hydrolase</keyword>
<evidence type="ECO:0000256" key="2">
    <source>
        <dbReference type="ARBA" id="ARBA00022801"/>
    </source>
</evidence>
<comment type="similarity">
    <text evidence="1 6">Belongs to the glycosyl hydrolase 43 family.</text>
</comment>
<feature type="active site" description="Proton donor" evidence="4">
    <location>
        <position position="218"/>
    </location>
</feature>
<dbReference type="InterPro" id="IPR023296">
    <property type="entry name" value="Glyco_hydro_beta-prop_sf"/>
</dbReference>
<keyword evidence="3 6" id="KW-0326">Glycosidase</keyword>
<dbReference type="SUPFAM" id="SSF49899">
    <property type="entry name" value="Concanavalin A-like lectins/glucanases"/>
    <property type="match status" value="1"/>
</dbReference>
<dbReference type="EMBL" id="KZ613945">
    <property type="protein sequence ID" value="PMD41028.1"/>
    <property type="molecule type" value="Genomic_DNA"/>
</dbReference>
<reference evidence="8 9" key="1">
    <citation type="submission" date="2016-04" db="EMBL/GenBank/DDBJ databases">
        <title>A degradative enzymes factory behind the ericoid mycorrhizal symbiosis.</title>
        <authorList>
            <consortium name="DOE Joint Genome Institute"/>
            <person name="Martino E."/>
            <person name="Morin E."/>
            <person name="Grelet G."/>
            <person name="Kuo A."/>
            <person name="Kohler A."/>
            <person name="Daghino S."/>
            <person name="Barry K."/>
            <person name="Choi C."/>
            <person name="Cichocki N."/>
            <person name="Clum A."/>
            <person name="Copeland A."/>
            <person name="Hainaut M."/>
            <person name="Haridas S."/>
            <person name="Labutti K."/>
            <person name="Lindquist E."/>
            <person name="Lipzen A."/>
            <person name="Khouja H.-R."/>
            <person name="Murat C."/>
            <person name="Ohm R."/>
            <person name="Olson A."/>
            <person name="Spatafora J."/>
            <person name="Veneault-Fourrey C."/>
            <person name="Henrissat B."/>
            <person name="Grigoriev I."/>
            <person name="Martin F."/>
            <person name="Perotto S."/>
        </authorList>
    </citation>
    <scope>NUCLEOTIDE SEQUENCE [LARGE SCALE GENOMIC DNA]</scope>
    <source>
        <strain evidence="8 9">F</strain>
    </source>
</reference>
<dbReference type="OrthoDB" id="408373at2759"/>
<keyword evidence="7" id="KW-0732">Signal</keyword>
<evidence type="ECO:0000256" key="1">
    <source>
        <dbReference type="ARBA" id="ARBA00009865"/>
    </source>
</evidence>
<sequence length="594" mass="65092">MLFFLNHIAMFLSLLAIEVVFALGALAHNSTFQNPILPGFHPDPSCIFVPDWDDTFFCASSSFLVFPGIPIHASRDLIDWRLVSNALSRPEQEPGINTAKRATSGIWASTIRYRDGIFYVVTSLVYDDYPKNASNRFDSFIITSTNPYSSASWSNPLHFNFTGYDTSPFWDDDGQLYIPGTHAWEITPGIQMVTLDLDTGTIGPYINIWNGTGASSPEGPHIYKKDNYYYLLIAEGGTGSRHMATIGRSKNITGPYESNPHNPVLTNANTTHYFQNTGHADLFQDADDNWWAVALSVRQGPDGSYPMGRETILTPVTWNEGEWPVFTNASGHMNGWYLDPEDPIEEGEGSLVDSSVHLTFPPGSKLAPEFVHWRFPVNGSYVVSPAGYPNTLQLTSSLSNLTGADGRSAEPEGQTFIGRRQVHSFFTFSTIFDISTLHSQEAEVGVTVFVDQLHHWDLGIVLGSPSTPPVTTGYSGPSTSTNSTTLVPYLRLRGITTVPNFIFPDIAIVPMPAVWSNKITLEIRASNITHYTFSAGPVGSQGQMQDIGFAPGLGLTWGFTGALLGVYATSNGGAGEFKTYVSDWIYNGLGQVVD</sequence>
<proteinExistence type="inferred from homology"/>
<dbReference type="Proteomes" id="UP000235786">
    <property type="component" value="Unassembled WGS sequence"/>
</dbReference>
<dbReference type="PANTHER" id="PTHR42812:SF17">
    <property type="entry name" value="BETA-XYLOSIDASE C-TERMINAL CONCANAVALIN A-LIKE DOMAIN-CONTAINING PROTEIN-RELATED"/>
    <property type="match status" value="1"/>
</dbReference>
<evidence type="ECO:0000256" key="6">
    <source>
        <dbReference type="RuleBase" id="RU361187"/>
    </source>
</evidence>
<dbReference type="PANTHER" id="PTHR42812">
    <property type="entry name" value="BETA-XYLOSIDASE"/>
    <property type="match status" value="1"/>
</dbReference>
<dbReference type="InterPro" id="IPR006710">
    <property type="entry name" value="Glyco_hydro_43"/>
</dbReference>
<dbReference type="InterPro" id="IPR051795">
    <property type="entry name" value="Glycosyl_Hydrlase_43"/>
</dbReference>
<dbReference type="GO" id="GO:0004553">
    <property type="term" value="F:hydrolase activity, hydrolyzing O-glycosyl compounds"/>
    <property type="evidence" value="ECO:0007669"/>
    <property type="project" value="InterPro"/>
</dbReference>
<feature type="site" description="Important for catalytic activity, responsible for pKa modulation of the active site Glu and correct orientation of both the proton donor and substrate" evidence="5">
    <location>
        <position position="165"/>
    </location>
</feature>
<organism evidence="8 9">
    <name type="scientific">Hyaloscypha variabilis (strain UAMH 11265 / GT02V1 / F)</name>
    <name type="common">Meliniomyces variabilis</name>
    <dbReference type="NCBI Taxonomy" id="1149755"/>
    <lineage>
        <taxon>Eukaryota</taxon>
        <taxon>Fungi</taxon>
        <taxon>Dikarya</taxon>
        <taxon>Ascomycota</taxon>
        <taxon>Pezizomycotina</taxon>
        <taxon>Leotiomycetes</taxon>
        <taxon>Helotiales</taxon>
        <taxon>Hyaloscyphaceae</taxon>
        <taxon>Hyaloscypha</taxon>
        <taxon>Hyaloscypha variabilis</taxon>
    </lineage>
</organism>
<dbReference type="SUPFAM" id="SSF75005">
    <property type="entry name" value="Arabinanase/levansucrase/invertase"/>
    <property type="match status" value="1"/>
</dbReference>
<name>A0A2J6RR87_HYAVF</name>
<dbReference type="Gene3D" id="2.115.10.20">
    <property type="entry name" value="Glycosyl hydrolase domain, family 43"/>
    <property type="match status" value="1"/>
</dbReference>
<dbReference type="CDD" id="cd18833">
    <property type="entry name" value="GH43_PcXyl-like"/>
    <property type="match status" value="1"/>
</dbReference>
<protein>
    <submittedName>
        <fullName evidence="8">Glycoside hydrolase family 43 protein</fullName>
    </submittedName>
</protein>
<dbReference type="STRING" id="1149755.A0A2J6RR87"/>
<dbReference type="AlphaFoldDB" id="A0A2J6RR87"/>
<dbReference type="InterPro" id="IPR013320">
    <property type="entry name" value="ConA-like_dom_sf"/>
</dbReference>
<evidence type="ECO:0000313" key="9">
    <source>
        <dbReference type="Proteomes" id="UP000235786"/>
    </source>
</evidence>
<evidence type="ECO:0000313" key="8">
    <source>
        <dbReference type="EMBL" id="PMD41028.1"/>
    </source>
</evidence>
<evidence type="ECO:0000256" key="3">
    <source>
        <dbReference type="ARBA" id="ARBA00023295"/>
    </source>
</evidence>
<feature type="active site" description="Proton acceptor" evidence="4">
    <location>
        <position position="43"/>
    </location>
</feature>
<accession>A0A2J6RR87</accession>
<evidence type="ECO:0000256" key="7">
    <source>
        <dbReference type="SAM" id="SignalP"/>
    </source>
</evidence>
<evidence type="ECO:0000256" key="4">
    <source>
        <dbReference type="PIRSR" id="PIRSR606710-1"/>
    </source>
</evidence>
<feature type="chain" id="PRO_5014317014" evidence="7">
    <location>
        <begin position="23"/>
        <end position="594"/>
    </location>
</feature>
<dbReference type="GO" id="GO:0005975">
    <property type="term" value="P:carbohydrate metabolic process"/>
    <property type="evidence" value="ECO:0007669"/>
    <property type="project" value="InterPro"/>
</dbReference>
<gene>
    <name evidence="8" type="ORF">L207DRAFT_625754</name>
</gene>
<dbReference type="Pfam" id="PF04616">
    <property type="entry name" value="Glyco_hydro_43"/>
    <property type="match status" value="1"/>
</dbReference>
<evidence type="ECO:0000256" key="5">
    <source>
        <dbReference type="PIRSR" id="PIRSR606710-2"/>
    </source>
</evidence>